<protein>
    <recommendedName>
        <fullName evidence="2">HotDog ACOT-type domain-containing protein</fullName>
    </recommendedName>
</protein>
<dbReference type="InterPro" id="IPR033120">
    <property type="entry name" value="HOTDOG_ACOT"/>
</dbReference>
<dbReference type="PANTHER" id="PTHR11049">
    <property type="entry name" value="ACYL COENZYME A THIOESTER HYDROLASE"/>
    <property type="match status" value="1"/>
</dbReference>
<organism evidence="3">
    <name type="scientific">marine metagenome</name>
    <dbReference type="NCBI Taxonomy" id="408172"/>
    <lineage>
        <taxon>unclassified sequences</taxon>
        <taxon>metagenomes</taxon>
        <taxon>ecological metagenomes</taxon>
    </lineage>
</organism>
<dbReference type="InterPro" id="IPR029069">
    <property type="entry name" value="HotDog_dom_sf"/>
</dbReference>
<dbReference type="SUPFAM" id="SSF54637">
    <property type="entry name" value="Thioesterase/thiol ester dehydrase-isomerase"/>
    <property type="match status" value="1"/>
</dbReference>
<dbReference type="InterPro" id="IPR006683">
    <property type="entry name" value="Thioestr_dom"/>
</dbReference>
<dbReference type="Pfam" id="PF03061">
    <property type="entry name" value="4HBT"/>
    <property type="match status" value="1"/>
</dbReference>
<name>A0A381P1H9_9ZZZZ</name>
<dbReference type="CDD" id="cd03442">
    <property type="entry name" value="BFIT_BACH"/>
    <property type="match status" value="1"/>
</dbReference>
<dbReference type="AlphaFoldDB" id="A0A381P1H9"/>
<dbReference type="InterPro" id="IPR040170">
    <property type="entry name" value="Cytosol_ACT"/>
</dbReference>
<accession>A0A381P1H9</accession>
<evidence type="ECO:0000313" key="3">
    <source>
        <dbReference type="EMBL" id="SUZ60367.1"/>
    </source>
</evidence>
<evidence type="ECO:0000256" key="1">
    <source>
        <dbReference type="ARBA" id="ARBA00022801"/>
    </source>
</evidence>
<dbReference type="Gene3D" id="3.10.129.10">
    <property type="entry name" value="Hotdog Thioesterase"/>
    <property type="match status" value="1"/>
</dbReference>
<dbReference type="EMBL" id="UINC01000739">
    <property type="protein sequence ID" value="SUZ60367.1"/>
    <property type="molecule type" value="Genomic_DNA"/>
</dbReference>
<dbReference type="GO" id="GO:0005737">
    <property type="term" value="C:cytoplasm"/>
    <property type="evidence" value="ECO:0007669"/>
    <property type="project" value="TreeGrafter"/>
</dbReference>
<gene>
    <name evidence="3" type="ORF">METZ01_LOCUS13221</name>
</gene>
<reference evidence="3" key="1">
    <citation type="submission" date="2018-05" db="EMBL/GenBank/DDBJ databases">
        <authorList>
            <person name="Lanie J.A."/>
            <person name="Ng W.-L."/>
            <person name="Kazmierczak K.M."/>
            <person name="Andrzejewski T.M."/>
            <person name="Davidsen T.M."/>
            <person name="Wayne K.J."/>
            <person name="Tettelin H."/>
            <person name="Glass J.I."/>
            <person name="Rusch D."/>
            <person name="Podicherti R."/>
            <person name="Tsui H.-C.T."/>
            <person name="Winkler M.E."/>
        </authorList>
    </citation>
    <scope>NUCLEOTIDE SEQUENCE</scope>
</reference>
<keyword evidence="1" id="KW-0378">Hydrolase</keyword>
<proteinExistence type="predicted"/>
<evidence type="ECO:0000259" key="2">
    <source>
        <dbReference type="PROSITE" id="PS51770"/>
    </source>
</evidence>
<feature type="domain" description="HotDog ACOT-type" evidence="2">
    <location>
        <begin position="4"/>
        <end position="119"/>
    </location>
</feature>
<sequence>MKHKPETVKYSQLVMPQDANVIGTLFGGQMISWMDIAVSKAAHRILKNSPADAAVTRAIDATEFKEPVHVGEWVNFEAVVTGLGKTSINVEVKAFAEGRHDQRRLACVSEFTMVAVKEQADGTYTKCIHRQTLEV</sequence>
<dbReference type="GO" id="GO:0006637">
    <property type="term" value="P:acyl-CoA metabolic process"/>
    <property type="evidence" value="ECO:0007669"/>
    <property type="project" value="TreeGrafter"/>
</dbReference>
<dbReference type="PROSITE" id="PS51770">
    <property type="entry name" value="HOTDOG_ACOT"/>
    <property type="match status" value="1"/>
</dbReference>
<dbReference type="GO" id="GO:0052816">
    <property type="term" value="F:long-chain fatty acyl-CoA hydrolase activity"/>
    <property type="evidence" value="ECO:0007669"/>
    <property type="project" value="TreeGrafter"/>
</dbReference>